<comment type="caution">
    <text evidence="2">The sequence shown here is derived from an EMBL/GenBank/DDBJ whole genome shotgun (WGS) entry which is preliminary data.</text>
</comment>
<evidence type="ECO:0000313" key="2">
    <source>
        <dbReference type="EMBL" id="OAA53453.1"/>
    </source>
</evidence>
<name>A0A167LSN7_9HYPO</name>
<gene>
    <name evidence="2" type="ORF">SPI_09381</name>
</gene>
<dbReference type="AlphaFoldDB" id="A0A167LSN7"/>
<proteinExistence type="predicted"/>
<sequence>MVGLGAIRRSMLLVGNVTKHEVGKRNKNGRMWLGALDVAQQTLANSSPTVNGMKIKGAKAHQSHTVKAHSNVLSVTFFAGEQRIVSGHIHANGAIEYGRKARASGKASSNSGGGWQPTKHQVDQRTWTIYDPEKKKNREVVTEGQWWYIMKGADKVYF</sequence>
<evidence type="ECO:0000256" key="1">
    <source>
        <dbReference type="SAM" id="MobiDB-lite"/>
    </source>
</evidence>
<dbReference type="EMBL" id="AZHD01000029">
    <property type="protein sequence ID" value="OAA53453.1"/>
    <property type="molecule type" value="Genomic_DNA"/>
</dbReference>
<keyword evidence="3" id="KW-1185">Reference proteome</keyword>
<dbReference type="OrthoDB" id="3531694at2759"/>
<organism evidence="2 3">
    <name type="scientific">Niveomyces insectorum RCEF 264</name>
    <dbReference type="NCBI Taxonomy" id="1081102"/>
    <lineage>
        <taxon>Eukaryota</taxon>
        <taxon>Fungi</taxon>
        <taxon>Dikarya</taxon>
        <taxon>Ascomycota</taxon>
        <taxon>Pezizomycotina</taxon>
        <taxon>Sordariomycetes</taxon>
        <taxon>Hypocreomycetidae</taxon>
        <taxon>Hypocreales</taxon>
        <taxon>Cordycipitaceae</taxon>
        <taxon>Niveomyces</taxon>
    </lineage>
</organism>
<protein>
    <submittedName>
        <fullName evidence="2">Uncharacterized protein</fullName>
    </submittedName>
</protein>
<reference evidence="2 3" key="1">
    <citation type="journal article" date="2016" name="Genome Biol. Evol.">
        <title>Divergent and convergent evolution of fungal pathogenicity.</title>
        <authorList>
            <person name="Shang Y."/>
            <person name="Xiao G."/>
            <person name="Zheng P."/>
            <person name="Cen K."/>
            <person name="Zhan S."/>
            <person name="Wang C."/>
        </authorList>
    </citation>
    <scope>NUCLEOTIDE SEQUENCE [LARGE SCALE GENOMIC DNA]</scope>
    <source>
        <strain evidence="2 3">RCEF 264</strain>
    </source>
</reference>
<feature type="region of interest" description="Disordered" evidence="1">
    <location>
        <begin position="102"/>
        <end position="123"/>
    </location>
</feature>
<accession>A0A167LSN7</accession>
<evidence type="ECO:0000313" key="3">
    <source>
        <dbReference type="Proteomes" id="UP000076874"/>
    </source>
</evidence>
<dbReference type="Proteomes" id="UP000076874">
    <property type="component" value="Unassembled WGS sequence"/>
</dbReference>